<comment type="caution">
    <text evidence="3">The sequence shown here is derived from an EMBL/GenBank/DDBJ whole genome shotgun (WGS) entry which is preliminary data.</text>
</comment>
<evidence type="ECO:0000313" key="3">
    <source>
        <dbReference type="EMBL" id="KAB3532725.1"/>
    </source>
</evidence>
<name>A0A833MF40_9FIRM</name>
<dbReference type="EMBL" id="WBZB01000007">
    <property type="protein sequence ID" value="KAB3532725.1"/>
    <property type="molecule type" value="Genomic_DNA"/>
</dbReference>
<evidence type="ECO:0000256" key="1">
    <source>
        <dbReference type="SAM" id="Phobius"/>
    </source>
</evidence>
<reference evidence="3 4" key="1">
    <citation type="submission" date="2019-10" db="EMBL/GenBank/DDBJ databases">
        <title>Alkaliphilus serpentinus sp. nov. and Alkaliphilus pronyensis sp. nov., two novel anaerobic alkaliphilic species isolated from the serpentinized-hosted hydrothermal field of the Prony Bay (New Caledonia).</title>
        <authorList>
            <person name="Postec A."/>
        </authorList>
    </citation>
    <scope>NUCLEOTIDE SEQUENCE [LARGE SCALE GENOMIC DNA]</scope>
    <source>
        <strain evidence="3 4">LacT</strain>
    </source>
</reference>
<dbReference type="AlphaFoldDB" id="A0A833MF40"/>
<proteinExistence type="predicted"/>
<feature type="transmembrane region" description="Helical" evidence="1">
    <location>
        <begin position="20"/>
        <end position="39"/>
    </location>
</feature>
<feature type="domain" description="NERD" evidence="2">
    <location>
        <begin position="72"/>
        <end position="182"/>
    </location>
</feature>
<dbReference type="Proteomes" id="UP000465601">
    <property type="component" value="Unassembled WGS sequence"/>
</dbReference>
<evidence type="ECO:0000259" key="2">
    <source>
        <dbReference type="Pfam" id="PF08378"/>
    </source>
</evidence>
<sequence length="245" mass="28166">MAIIKGTDTASKINHYKALLNNPFWIYLMGISTIFFIFANSTATYLISIILLTLNLGVIAYAYLGEELQLHNKAYRHLKKLDNDFIILPSMKITDGYEHGCTSYVVISPRGVFNIKILDFTGVLTGNTEERIWDFIDYRFPYHPQKKRIKNPLLMIDKSHKILEGLLNKNHIDYLFIRSILVVKSNHSIIHSNTNTPIIKLKDLNDYLMGYQNRHQENSLLDIIASSIIEGQYGGCCKKLYCTDN</sequence>
<keyword evidence="4" id="KW-1185">Reference proteome</keyword>
<accession>A0A833MF40</accession>
<organism evidence="3 4">
    <name type="scientific">Alkaliphilus serpentinus</name>
    <dbReference type="NCBI Taxonomy" id="1482731"/>
    <lineage>
        <taxon>Bacteria</taxon>
        <taxon>Bacillati</taxon>
        <taxon>Bacillota</taxon>
        <taxon>Clostridia</taxon>
        <taxon>Peptostreptococcales</taxon>
        <taxon>Natronincolaceae</taxon>
        <taxon>Alkaliphilus</taxon>
    </lineage>
</organism>
<dbReference type="RefSeq" id="WP_151864693.1">
    <property type="nucleotide sequence ID" value="NZ_WBZB01000007.1"/>
</dbReference>
<evidence type="ECO:0000313" key="4">
    <source>
        <dbReference type="Proteomes" id="UP000465601"/>
    </source>
</evidence>
<keyword evidence="1" id="KW-0812">Transmembrane</keyword>
<keyword evidence="1" id="KW-1133">Transmembrane helix</keyword>
<keyword evidence="1" id="KW-0472">Membrane</keyword>
<protein>
    <submittedName>
        <fullName evidence="3">NERD domain-containing protein</fullName>
    </submittedName>
</protein>
<feature type="transmembrane region" description="Helical" evidence="1">
    <location>
        <begin position="45"/>
        <end position="64"/>
    </location>
</feature>
<dbReference type="OrthoDB" id="1952184at2"/>
<dbReference type="InterPro" id="IPR011528">
    <property type="entry name" value="NERD"/>
</dbReference>
<gene>
    <name evidence="3" type="ORF">F8153_02070</name>
</gene>
<dbReference type="Pfam" id="PF08378">
    <property type="entry name" value="NERD"/>
    <property type="match status" value="1"/>
</dbReference>